<dbReference type="Proteomes" id="UP000324222">
    <property type="component" value="Unassembled WGS sequence"/>
</dbReference>
<accession>A0A5B7DC13</accession>
<name>A0A5B7DC13_PORTR</name>
<keyword evidence="2" id="KW-1185">Reference proteome</keyword>
<evidence type="ECO:0000313" key="1">
    <source>
        <dbReference type="EMBL" id="MPC18851.1"/>
    </source>
</evidence>
<reference evidence="1 2" key="1">
    <citation type="submission" date="2019-05" db="EMBL/GenBank/DDBJ databases">
        <title>Another draft genome of Portunus trituberculatus and its Hox gene families provides insights of decapod evolution.</title>
        <authorList>
            <person name="Jeong J.-H."/>
            <person name="Song I."/>
            <person name="Kim S."/>
            <person name="Choi T."/>
            <person name="Kim D."/>
            <person name="Ryu S."/>
            <person name="Kim W."/>
        </authorList>
    </citation>
    <scope>NUCLEOTIDE SEQUENCE [LARGE SCALE GENOMIC DNA]</scope>
    <source>
        <tissue evidence="1">Muscle</tissue>
    </source>
</reference>
<gene>
    <name evidence="1" type="ORF">E2C01_011745</name>
</gene>
<comment type="caution">
    <text evidence="1">The sequence shown here is derived from an EMBL/GenBank/DDBJ whole genome shotgun (WGS) entry which is preliminary data.</text>
</comment>
<dbReference type="AlphaFoldDB" id="A0A5B7DC13"/>
<evidence type="ECO:0000313" key="2">
    <source>
        <dbReference type="Proteomes" id="UP000324222"/>
    </source>
</evidence>
<dbReference type="EMBL" id="VSRR010000716">
    <property type="protein sequence ID" value="MPC18851.1"/>
    <property type="molecule type" value="Genomic_DNA"/>
</dbReference>
<sequence>MFMISKFLVNHTQKHEVVMASEILHLPDVFTEVQAQQSKVAVRVLVAYMTQQFTDPWVADVAHAALIPGRTSAHTASHVVLVVLLQDIPTVVPEQHDLAVLV</sequence>
<protein>
    <submittedName>
        <fullName evidence="1">Uncharacterized protein</fullName>
    </submittedName>
</protein>
<proteinExistence type="predicted"/>
<organism evidence="1 2">
    <name type="scientific">Portunus trituberculatus</name>
    <name type="common">Swimming crab</name>
    <name type="synonym">Neptunus trituberculatus</name>
    <dbReference type="NCBI Taxonomy" id="210409"/>
    <lineage>
        <taxon>Eukaryota</taxon>
        <taxon>Metazoa</taxon>
        <taxon>Ecdysozoa</taxon>
        <taxon>Arthropoda</taxon>
        <taxon>Crustacea</taxon>
        <taxon>Multicrustacea</taxon>
        <taxon>Malacostraca</taxon>
        <taxon>Eumalacostraca</taxon>
        <taxon>Eucarida</taxon>
        <taxon>Decapoda</taxon>
        <taxon>Pleocyemata</taxon>
        <taxon>Brachyura</taxon>
        <taxon>Eubrachyura</taxon>
        <taxon>Portunoidea</taxon>
        <taxon>Portunidae</taxon>
        <taxon>Portuninae</taxon>
        <taxon>Portunus</taxon>
    </lineage>
</organism>